<evidence type="ECO:0000313" key="2">
    <source>
        <dbReference type="EMBL" id="KKW32797.1"/>
    </source>
</evidence>
<dbReference type="InterPro" id="IPR050400">
    <property type="entry name" value="Bact_Cytoskel_RodZ"/>
</dbReference>
<evidence type="ECO:0000256" key="1">
    <source>
        <dbReference type="SAM" id="Phobius"/>
    </source>
</evidence>
<dbReference type="InterPro" id="IPR001387">
    <property type="entry name" value="Cro/C1-type_HTH"/>
</dbReference>
<dbReference type="Gene3D" id="2.60.40.10">
    <property type="entry name" value="Immunoglobulins"/>
    <property type="match status" value="1"/>
</dbReference>
<proteinExistence type="predicted"/>
<organism evidence="2 3">
    <name type="scientific">Candidatus Uhrbacteria bacterium GW2011_GWA2_53_10</name>
    <dbReference type="NCBI Taxonomy" id="1618980"/>
    <lineage>
        <taxon>Bacteria</taxon>
        <taxon>Candidatus Uhriibacteriota</taxon>
    </lineage>
</organism>
<dbReference type="EMBL" id="LCRI01000013">
    <property type="protein sequence ID" value="KKW32797.1"/>
    <property type="molecule type" value="Genomic_DNA"/>
</dbReference>
<evidence type="ECO:0000313" key="3">
    <source>
        <dbReference type="Proteomes" id="UP000034711"/>
    </source>
</evidence>
<dbReference type="SUPFAM" id="SSF47413">
    <property type="entry name" value="lambda repressor-like DNA-binding domains"/>
    <property type="match status" value="1"/>
</dbReference>
<name>A0A0G1ZWP9_9BACT</name>
<dbReference type="Proteomes" id="UP000034711">
    <property type="component" value="Unassembled WGS sequence"/>
</dbReference>
<sequence>MSFVIRKLNNEQNLGQQLRAMRLELNITLPDMARKTKIRKVFLEAIEQNMFDRLPEPLYTRNLLKTYVRVLGGDIDYVLNRFEVERGTCDFTKASRLPRKRTRAAAFFTPARFVKLAILILTVCGIATYLGFQVRSITAPPQISLVEPADGFTTNQAVIKIVGKTTQNSTVRVNGEEILLSKDGAFETEVALERGLNLITVEGAKRYSRPATIYRRVILKQEQAALEKAFGG</sequence>
<reference evidence="2 3" key="1">
    <citation type="journal article" date="2015" name="Nature">
        <title>rRNA introns, odd ribosomes, and small enigmatic genomes across a large radiation of phyla.</title>
        <authorList>
            <person name="Brown C.T."/>
            <person name="Hug L.A."/>
            <person name="Thomas B.C."/>
            <person name="Sharon I."/>
            <person name="Castelle C.J."/>
            <person name="Singh A."/>
            <person name="Wilkins M.J."/>
            <person name="Williams K.H."/>
            <person name="Banfield J.F."/>
        </authorList>
    </citation>
    <scope>NUCLEOTIDE SEQUENCE [LARGE SCALE GENOMIC DNA]</scope>
</reference>
<dbReference type="PANTHER" id="PTHR34475">
    <property type="match status" value="1"/>
</dbReference>
<keyword evidence="1" id="KW-0472">Membrane</keyword>
<gene>
    <name evidence="2" type="ORF">UY77_C0013G0005</name>
</gene>
<comment type="caution">
    <text evidence="2">The sequence shown here is derived from an EMBL/GenBank/DDBJ whole genome shotgun (WGS) entry which is preliminary data.</text>
</comment>
<dbReference type="InterPro" id="IPR013783">
    <property type="entry name" value="Ig-like_fold"/>
</dbReference>
<dbReference type="PANTHER" id="PTHR34475:SF1">
    <property type="entry name" value="CYTOSKELETON PROTEIN RODZ"/>
    <property type="match status" value="1"/>
</dbReference>
<protein>
    <recommendedName>
        <fullName evidence="4">Transcriptional regulator, XRE family</fullName>
    </recommendedName>
</protein>
<evidence type="ECO:0008006" key="4">
    <source>
        <dbReference type="Google" id="ProtNLM"/>
    </source>
</evidence>
<dbReference type="AlphaFoldDB" id="A0A0G1ZWP9"/>
<dbReference type="Pfam" id="PF13413">
    <property type="entry name" value="HTH_25"/>
    <property type="match status" value="1"/>
</dbReference>
<feature type="transmembrane region" description="Helical" evidence="1">
    <location>
        <begin position="113"/>
        <end position="132"/>
    </location>
</feature>
<dbReference type="Gene3D" id="1.10.260.40">
    <property type="entry name" value="lambda repressor-like DNA-binding domains"/>
    <property type="match status" value="1"/>
</dbReference>
<keyword evidence="1" id="KW-0812">Transmembrane</keyword>
<dbReference type="InterPro" id="IPR010982">
    <property type="entry name" value="Lambda_DNA-bd_dom_sf"/>
</dbReference>
<dbReference type="CDD" id="cd00093">
    <property type="entry name" value="HTH_XRE"/>
    <property type="match status" value="1"/>
</dbReference>
<accession>A0A0G1ZWP9</accession>
<keyword evidence="1" id="KW-1133">Transmembrane helix</keyword>
<dbReference type="Pfam" id="PF09136">
    <property type="entry name" value="Glucodextran_B"/>
    <property type="match status" value="1"/>
</dbReference>
<dbReference type="GO" id="GO:0003677">
    <property type="term" value="F:DNA binding"/>
    <property type="evidence" value="ECO:0007669"/>
    <property type="project" value="InterPro"/>
</dbReference>